<evidence type="ECO:0000313" key="17">
    <source>
        <dbReference type="EMBL" id="KZU99567.1"/>
    </source>
</evidence>
<dbReference type="AlphaFoldDB" id="A0A0G9GQ39"/>
<dbReference type="Proteomes" id="UP000076882">
    <property type="component" value="Unassembled WGS sequence"/>
</dbReference>
<dbReference type="EC" id="1.1.1.169" evidence="4 11"/>
<evidence type="ECO:0000256" key="11">
    <source>
        <dbReference type="RuleBase" id="RU362068"/>
    </source>
</evidence>
<dbReference type="PATRIC" id="fig|1590.143.peg.561"/>
<evidence type="ECO:0000256" key="6">
    <source>
        <dbReference type="ARBA" id="ARBA00022655"/>
    </source>
</evidence>
<dbReference type="Proteomes" id="UP000094892">
    <property type="component" value="Unassembled WGS sequence"/>
</dbReference>
<dbReference type="PANTHER" id="PTHR43765:SF2">
    <property type="entry name" value="2-DEHYDROPANTOATE 2-REDUCTASE"/>
    <property type="match status" value="1"/>
</dbReference>
<dbReference type="EMBL" id="CP066817">
    <property type="protein sequence ID" value="QQM61662.1"/>
    <property type="molecule type" value="Genomic_DNA"/>
</dbReference>
<reference evidence="20 21" key="1">
    <citation type="submission" date="2016-03" db="EMBL/GenBank/DDBJ databases">
        <title>Comparative genomics of 54 Lactobacillus plantarum strains reveals genomic uncoupling from niche constraints.</title>
        <authorList>
            <person name="Martino M.E."/>
        </authorList>
    </citation>
    <scope>NUCLEOTIDE SEQUENCE [LARGE SCALE GENOMIC DNA]</scope>
    <source>
        <strain evidence="16 21">19.1</strain>
        <strain evidence="17 20">NAB2</strain>
        <strain evidence="15 22">Nizo2260</strain>
    </source>
</reference>
<feature type="region of interest" description="Disordered" evidence="12">
    <location>
        <begin position="313"/>
        <end position="339"/>
    </location>
</feature>
<dbReference type="Gene3D" id="1.10.1040.10">
    <property type="entry name" value="N-(1-d-carboxylethyl)-l-norvaline Dehydrogenase, domain 2"/>
    <property type="match status" value="1"/>
</dbReference>
<evidence type="ECO:0000256" key="5">
    <source>
        <dbReference type="ARBA" id="ARBA00019465"/>
    </source>
</evidence>
<dbReference type="GO" id="GO:0008677">
    <property type="term" value="F:2-dehydropantoate 2-reductase activity"/>
    <property type="evidence" value="ECO:0007669"/>
    <property type="project" value="UniProtKB-EC"/>
</dbReference>
<dbReference type="GeneID" id="77216000"/>
<comment type="catalytic activity">
    <reaction evidence="10 11">
        <text>(R)-pantoate + NADP(+) = 2-dehydropantoate + NADPH + H(+)</text>
        <dbReference type="Rhea" id="RHEA:16233"/>
        <dbReference type="ChEBI" id="CHEBI:11561"/>
        <dbReference type="ChEBI" id="CHEBI:15378"/>
        <dbReference type="ChEBI" id="CHEBI:15980"/>
        <dbReference type="ChEBI" id="CHEBI:57783"/>
        <dbReference type="ChEBI" id="CHEBI:58349"/>
        <dbReference type="EC" id="1.1.1.169"/>
    </reaction>
</comment>
<dbReference type="Pfam" id="PF02558">
    <property type="entry name" value="ApbA"/>
    <property type="match status" value="1"/>
</dbReference>
<evidence type="ECO:0000313" key="23">
    <source>
        <dbReference type="Proteomes" id="UP000094892"/>
    </source>
</evidence>
<reference evidence="19 24" key="3">
    <citation type="submission" date="2020-12" db="EMBL/GenBank/DDBJ databases">
        <title>Whole genome sequencing of Lactobacillus plantarum PC518.</title>
        <authorList>
            <person name="Guo Q."/>
        </authorList>
    </citation>
    <scope>NUCLEOTIDE SEQUENCE [LARGE SCALE GENOMIC DNA]</scope>
    <source>
        <strain evidence="19 24">PC518</strain>
    </source>
</reference>
<keyword evidence="7 11" id="KW-0521">NADP</keyword>
<evidence type="ECO:0000256" key="8">
    <source>
        <dbReference type="ARBA" id="ARBA00023002"/>
    </source>
</evidence>
<feature type="domain" description="Ketopantoate reductase N-terminal" evidence="13">
    <location>
        <begin position="4"/>
        <end position="145"/>
    </location>
</feature>
<keyword evidence="8 11" id="KW-0560">Oxidoreductase</keyword>
<name>A0A0G9GQ39_LACPN</name>
<evidence type="ECO:0000313" key="18">
    <source>
        <dbReference type="EMBL" id="ODO62517.1"/>
    </source>
</evidence>
<dbReference type="EMBL" id="LUXO01000044">
    <property type="protein sequence ID" value="KZU99567.1"/>
    <property type="molecule type" value="Genomic_DNA"/>
</dbReference>
<dbReference type="OMA" id="EMWEKWV"/>
<sequence>MHFTVLGAGAMGLRYGVLLQEAGNQVDFVDTWQANVDQIHRQGGVYVSRDHQNRHLVPVKVSTPEDYHDDPDVWVVFTKQMQLADFLTRTAHAFNGRQYVLTCMNGMGHVEKLLHYFKPEKLLAGTALVATVLNGPGDVDFIGARGAGTMNLANYTEHPDEMTHRIVTELDKCQFHPNLTTNFRGTLLAKVVFNSVVNTLCTLFEITMGEFAAYPGADELSRQLIDEAYDVCERDGVTMLNTRAEELASVNYVSKVANPLHYPSMYQDMSHNRPTEVDYINGYLVKLGQKYHYQAKTHAFLTHLVHLAETTRQTSATTEHTTEQNAQNATEQASQQASA</sequence>
<evidence type="ECO:0000313" key="21">
    <source>
        <dbReference type="Proteomes" id="UP000076882"/>
    </source>
</evidence>
<evidence type="ECO:0000256" key="2">
    <source>
        <dbReference type="ARBA" id="ARBA00004994"/>
    </source>
</evidence>
<evidence type="ECO:0000256" key="12">
    <source>
        <dbReference type="SAM" id="MobiDB-lite"/>
    </source>
</evidence>
<evidence type="ECO:0000256" key="7">
    <source>
        <dbReference type="ARBA" id="ARBA00022857"/>
    </source>
</evidence>
<evidence type="ECO:0000313" key="19">
    <source>
        <dbReference type="EMBL" id="QQM61662.1"/>
    </source>
</evidence>
<proteinExistence type="inferred from homology"/>
<dbReference type="SUPFAM" id="SSF48179">
    <property type="entry name" value="6-phosphogluconate dehydrogenase C-terminal domain-like"/>
    <property type="match status" value="1"/>
</dbReference>
<accession>A0A0G9GQ39</accession>
<evidence type="ECO:0000313" key="16">
    <source>
        <dbReference type="EMBL" id="KZU95645.1"/>
    </source>
</evidence>
<dbReference type="NCBIfam" id="TIGR00745">
    <property type="entry name" value="apbA_panE"/>
    <property type="match status" value="1"/>
</dbReference>
<gene>
    <name evidence="19" type="ORF">JH395_03650</name>
    <name evidence="16" type="ORF">Lp19_1599</name>
    <name evidence="18" type="ORF">LPJSA22_02531</name>
    <name evidence="17" type="ORF">NAB2_3577</name>
    <name evidence="15" type="ORF">Nizo2260_2560</name>
</gene>
<dbReference type="PANTHER" id="PTHR43765">
    <property type="entry name" value="2-DEHYDROPANTOATE 2-REDUCTASE-RELATED"/>
    <property type="match status" value="1"/>
</dbReference>
<reference evidence="18 23" key="2">
    <citation type="submission" date="2016-08" db="EMBL/GenBank/DDBJ databases">
        <title>Genome sequencing of Lactobacillus plantarum JSA22, isolated from fermented soybean paste.</title>
        <authorList>
            <person name="Choi H.S."/>
        </authorList>
    </citation>
    <scope>NUCLEOTIDE SEQUENCE [LARGE SCALE GENOMIC DNA]</scope>
    <source>
        <strain evidence="18 23">JSA22</strain>
    </source>
</reference>
<evidence type="ECO:0000256" key="1">
    <source>
        <dbReference type="ARBA" id="ARBA00002919"/>
    </source>
</evidence>
<evidence type="ECO:0000256" key="4">
    <source>
        <dbReference type="ARBA" id="ARBA00013014"/>
    </source>
</evidence>
<evidence type="ECO:0000313" key="24">
    <source>
        <dbReference type="Proteomes" id="UP000595466"/>
    </source>
</evidence>
<comment type="pathway">
    <text evidence="2 11">Cofactor biosynthesis; (R)-pantothenate biosynthesis; (R)-pantoate from 3-methyl-2-oxobutanoate: step 2/2.</text>
</comment>
<dbReference type="EMBL" id="LUXM01000026">
    <property type="protein sequence ID" value="KZU95645.1"/>
    <property type="molecule type" value="Genomic_DNA"/>
</dbReference>
<evidence type="ECO:0000259" key="14">
    <source>
        <dbReference type="Pfam" id="PF08546"/>
    </source>
</evidence>
<evidence type="ECO:0000313" key="22">
    <source>
        <dbReference type="Proteomes" id="UP000076989"/>
    </source>
</evidence>
<comment type="similarity">
    <text evidence="3 11">Belongs to the ketopantoate reductase family.</text>
</comment>
<dbReference type="InterPro" id="IPR013332">
    <property type="entry name" value="KPR_N"/>
</dbReference>
<dbReference type="SUPFAM" id="SSF51735">
    <property type="entry name" value="NAD(P)-binding Rossmann-fold domains"/>
    <property type="match status" value="1"/>
</dbReference>
<evidence type="ECO:0000313" key="15">
    <source>
        <dbReference type="EMBL" id="KZU02243.1"/>
    </source>
</evidence>
<comment type="function">
    <text evidence="1 11">Catalyzes the NADPH-dependent reduction of ketopantoate into pantoic acid.</text>
</comment>
<dbReference type="InterPro" id="IPR003710">
    <property type="entry name" value="ApbA"/>
</dbReference>
<evidence type="ECO:0000256" key="10">
    <source>
        <dbReference type="ARBA" id="ARBA00048793"/>
    </source>
</evidence>
<organism evidence="18 23">
    <name type="scientific">Lactiplantibacillus plantarum</name>
    <name type="common">Lactobacillus plantarum</name>
    <dbReference type="NCBI Taxonomy" id="1590"/>
    <lineage>
        <taxon>Bacteria</taxon>
        <taxon>Bacillati</taxon>
        <taxon>Bacillota</taxon>
        <taxon>Bacilli</taxon>
        <taxon>Lactobacillales</taxon>
        <taxon>Lactobacillaceae</taxon>
        <taxon>Lactiplantibacillus</taxon>
    </lineage>
</organism>
<dbReference type="KEGG" id="lpb:SH83_11740"/>
<evidence type="ECO:0000259" key="13">
    <source>
        <dbReference type="Pfam" id="PF02558"/>
    </source>
</evidence>
<dbReference type="GO" id="GO:0015940">
    <property type="term" value="P:pantothenate biosynthetic process"/>
    <property type="evidence" value="ECO:0007669"/>
    <property type="project" value="UniProtKB-UniPathway"/>
</dbReference>
<dbReference type="InterPro" id="IPR008927">
    <property type="entry name" value="6-PGluconate_DH-like_C_sf"/>
</dbReference>
<dbReference type="Proteomes" id="UP000595466">
    <property type="component" value="Chromosome"/>
</dbReference>
<dbReference type="GO" id="GO:0050661">
    <property type="term" value="F:NADP binding"/>
    <property type="evidence" value="ECO:0007669"/>
    <property type="project" value="TreeGrafter"/>
</dbReference>
<evidence type="ECO:0000313" key="20">
    <source>
        <dbReference type="Proteomes" id="UP000076872"/>
    </source>
</evidence>
<dbReference type="Gene3D" id="3.40.50.720">
    <property type="entry name" value="NAD(P)-binding Rossmann-like Domain"/>
    <property type="match status" value="1"/>
</dbReference>
<dbReference type="RefSeq" id="WP_003644739.1">
    <property type="nucleotide sequence ID" value="NZ_AP018405.1"/>
</dbReference>
<evidence type="ECO:0000256" key="9">
    <source>
        <dbReference type="ARBA" id="ARBA00032024"/>
    </source>
</evidence>
<dbReference type="InterPro" id="IPR036291">
    <property type="entry name" value="NAD(P)-bd_dom_sf"/>
</dbReference>
<dbReference type="GO" id="GO:0005737">
    <property type="term" value="C:cytoplasm"/>
    <property type="evidence" value="ECO:0007669"/>
    <property type="project" value="TreeGrafter"/>
</dbReference>
<protein>
    <recommendedName>
        <fullName evidence="5 11">2-dehydropantoate 2-reductase</fullName>
        <ecNumber evidence="4 11">1.1.1.169</ecNumber>
    </recommendedName>
    <alternativeName>
        <fullName evidence="9 11">Ketopantoate reductase</fullName>
    </alternativeName>
</protein>
<dbReference type="UniPathway" id="UPA00028">
    <property type="reaction ID" value="UER00004"/>
</dbReference>
<dbReference type="Proteomes" id="UP000076989">
    <property type="component" value="Unassembled WGS sequence"/>
</dbReference>
<dbReference type="Pfam" id="PF08546">
    <property type="entry name" value="ApbA_C"/>
    <property type="match status" value="1"/>
</dbReference>
<evidence type="ECO:0000256" key="3">
    <source>
        <dbReference type="ARBA" id="ARBA00007870"/>
    </source>
</evidence>
<dbReference type="InterPro" id="IPR050838">
    <property type="entry name" value="Ketopantoate_reductase"/>
</dbReference>
<dbReference type="InterPro" id="IPR013328">
    <property type="entry name" value="6PGD_dom2"/>
</dbReference>
<feature type="domain" description="Ketopantoate reductase C-terminal" evidence="14">
    <location>
        <begin position="182"/>
        <end position="308"/>
    </location>
</feature>
<dbReference type="EMBL" id="MCOL01000001">
    <property type="protein sequence ID" value="ODO62517.1"/>
    <property type="molecule type" value="Genomic_DNA"/>
</dbReference>
<keyword evidence="6 11" id="KW-0566">Pantothenate biosynthesis</keyword>
<dbReference type="EMBL" id="LUWI01000030">
    <property type="protein sequence ID" value="KZU02243.1"/>
    <property type="molecule type" value="Genomic_DNA"/>
</dbReference>
<dbReference type="Proteomes" id="UP000076872">
    <property type="component" value="Unassembled WGS sequence"/>
</dbReference>
<dbReference type="InterPro" id="IPR013752">
    <property type="entry name" value="KPA_reductase"/>
</dbReference>